<dbReference type="Gene3D" id="2.40.10.350">
    <property type="entry name" value="Rod shape-determining protein MreC, domain 2"/>
    <property type="match status" value="1"/>
</dbReference>
<gene>
    <name evidence="6" type="ORF">A3J54_03270</name>
</gene>
<dbReference type="InterPro" id="IPR042175">
    <property type="entry name" value="Cell/Rod_MreC_2"/>
</dbReference>
<dbReference type="InterPro" id="IPR007221">
    <property type="entry name" value="MreC"/>
</dbReference>
<dbReference type="Proteomes" id="UP000176576">
    <property type="component" value="Unassembled WGS sequence"/>
</dbReference>
<protein>
    <recommendedName>
        <fullName evidence="2">Cell shape-determining protein MreC</fullName>
    </recommendedName>
    <alternativeName>
        <fullName evidence="4">Cell shape protein MreC</fullName>
    </alternativeName>
</protein>
<name>A0A1G2G5C6_9BACT</name>
<evidence type="ECO:0000259" key="5">
    <source>
        <dbReference type="Pfam" id="PF04085"/>
    </source>
</evidence>
<dbReference type="PANTHER" id="PTHR34138:SF1">
    <property type="entry name" value="CELL SHAPE-DETERMINING PROTEIN MREC"/>
    <property type="match status" value="1"/>
</dbReference>
<reference evidence="6 7" key="1">
    <citation type="journal article" date="2016" name="Nat. Commun.">
        <title>Thousands of microbial genomes shed light on interconnected biogeochemical processes in an aquifer system.</title>
        <authorList>
            <person name="Anantharaman K."/>
            <person name="Brown C.T."/>
            <person name="Hug L.A."/>
            <person name="Sharon I."/>
            <person name="Castelle C.J."/>
            <person name="Probst A.J."/>
            <person name="Thomas B.C."/>
            <person name="Singh A."/>
            <person name="Wilkins M.J."/>
            <person name="Karaoz U."/>
            <person name="Brodie E.L."/>
            <person name="Williams K.H."/>
            <person name="Hubbard S.S."/>
            <person name="Banfield J.F."/>
        </authorList>
    </citation>
    <scope>NUCLEOTIDE SEQUENCE [LARGE SCALE GENOMIC DNA]</scope>
</reference>
<evidence type="ECO:0000313" key="7">
    <source>
        <dbReference type="Proteomes" id="UP000176576"/>
    </source>
</evidence>
<dbReference type="GO" id="GO:0008360">
    <property type="term" value="P:regulation of cell shape"/>
    <property type="evidence" value="ECO:0007669"/>
    <property type="project" value="UniProtKB-KW"/>
</dbReference>
<keyword evidence="3" id="KW-0133">Cell shape</keyword>
<feature type="domain" description="Rod shape-determining protein MreC beta-barrel core" evidence="5">
    <location>
        <begin position="95"/>
        <end position="236"/>
    </location>
</feature>
<dbReference type="GO" id="GO:0005886">
    <property type="term" value="C:plasma membrane"/>
    <property type="evidence" value="ECO:0007669"/>
    <property type="project" value="TreeGrafter"/>
</dbReference>
<evidence type="ECO:0000256" key="2">
    <source>
        <dbReference type="ARBA" id="ARBA00013855"/>
    </source>
</evidence>
<dbReference type="InterPro" id="IPR042177">
    <property type="entry name" value="Cell/Rod_1"/>
</dbReference>
<sequence>MGFAVYTRTTIHAWLLDGFRPVMSSFTKAGYAVSNILDVFLHSSRRAEEIRQLRMKNRMLEAERALGEHIKRENEELRAMMGRENDETQFVYARVVGHSSSRVDDFLVVDVGEREGVKEDMPVLVAEGTIQIGTIAKVASRTSIIRLVSHGGEKTSILLPESTISSVATGQGGGVIEIQVPASIPVREGEPVFSVGLADYLLGYVEQIEKSDAGPFQIARFTHPVTITDVRRVYIVVSESHE</sequence>
<proteinExistence type="inferred from homology"/>
<accession>A0A1G2G5C6</accession>
<evidence type="ECO:0000256" key="4">
    <source>
        <dbReference type="ARBA" id="ARBA00032089"/>
    </source>
</evidence>
<evidence type="ECO:0000256" key="3">
    <source>
        <dbReference type="ARBA" id="ARBA00022960"/>
    </source>
</evidence>
<dbReference type="PANTHER" id="PTHR34138">
    <property type="entry name" value="CELL SHAPE-DETERMINING PROTEIN MREC"/>
    <property type="match status" value="1"/>
</dbReference>
<dbReference type="InterPro" id="IPR055342">
    <property type="entry name" value="MreC_beta-barrel_core"/>
</dbReference>
<dbReference type="Pfam" id="PF04085">
    <property type="entry name" value="MreC"/>
    <property type="match status" value="1"/>
</dbReference>
<dbReference type="EMBL" id="MHNN01000025">
    <property type="protein sequence ID" value="OGZ45038.1"/>
    <property type="molecule type" value="Genomic_DNA"/>
</dbReference>
<dbReference type="Gene3D" id="2.40.10.340">
    <property type="entry name" value="Rod shape-determining protein MreC, domain 1"/>
    <property type="match status" value="1"/>
</dbReference>
<dbReference type="STRING" id="1802117.A3J54_03270"/>
<organism evidence="6 7">
    <name type="scientific">Candidatus Ryanbacteria bacterium RIFCSPHIGHO2_02_FULL_45_13b</name>
    <dbReference type="NCBI Taxonomy" id="1802117"/>
    <lineage>
        <taxon>Bacteria</taxon>
        <taxon>Candidatus Ryaniibacteriota</taxon>
    </lineage>
</organism>
<dbReference type="AlphaFoldDB" id="A0A1G2G5C6"/>
<comment type="caution">
    <text evidence="6">The sequence shown here is derived from an EMBL/GenBank/DDBJ whole genome shotgun (WGS) entry which is preliminary data.</text>
</comment>
<evidence type="ECO:0000313" key="6">
    <source>
        <dbReference type="EMBL" id="OGZ45038.1"/>
    </source>
</evidence>
<comment type="similarity">
    <text evidence="1">Belongs to the MreC family.</text>
</comment>
<evidence type="ECO:0000256" key="1">
    <source>
        <dbReference type="ARBA" id="ARBA00009369"/>
    </source>
</evidence>